<dbReference type="RefSeq" id="WP_097279761.1">
    <property type="nucleotide sequence ID" value="NZ_OCNJ01000005.1"/>
</dbReference>
<reference evidence="1 2" key="1">
    <citation type="submission" date="2017-09" db="EMBL/GenBank/DDBJ databases">
        <authorList>
            <person name="Ehlers B."/>
            <person name="Leendertz F.H."/>
        </authorList>
    </citation>
    <scope>NUCLEOTIDE SEQUENCE [LARGE SCALE GENOMIC DNA]</scope>
    <source>
        <strain evidence="1 2">USBA 140</strain>
    </source>
</reference>
<dbReference type="Proteomes" id="UP000219621">
    <property type="component" value="Unassembled WGS sequence"/>
</dbReference>
<protein>
    <submittedName>
        <fullName evidence="1">Uncharacterized protein</fullName>
    </submittedName>
</protein>
<keyword evidence="2" id="KW-1185">Reference proteome</keyword>
<sequence length="264" mass="30164">MSPEEDDARCDAQTKLFMDTDVLCGLMLAGNDEKWFSEYMAMIERKQSCNTSNFSPISSLDDLAMPSVDASAFEQQIRVRNVRGWMVGEGFSLLLRIRHFHPEEQIPAGRGTADSLTKVGTLLDKFYIEMKIGNYGTPEGTSSTRWQKAYKSYWHLSHLWAAHISMTQRLVGDRADKPKASANRGPQWWADFAATAESFRILGLEYGIFDILAARKIENPDDEIPRLRTRPLEEVHLDPLSDDERRTLAEYQSKKSLRKQRLKG</sequence>
<evidence type="ECO:0000313" key="2">
    <source>
        <dbReference type="Proteomes" id="UP000219621"/>
    </source>
</evidence>
<name>A0A286GM19_9PROT</name>
<proteinExistence type="predicted"/>
<gene>
    <name evidence="1" type="ORF">SAMN05421508_105403</name>
</gene>
<organism evidence="1 2">
    <name type="scientific">Caenispirillum bisanense</name>
    <dbReference type="NCBI Taxonomy" id="414052"/>
    <lineage>
        <taxon>Bacteria</taxon>
        <taxon>Pseudomonadati</taxon>
        <taxon>Pseudomonadota</taxon>
        <taxon>Alphaproteobacteria</taxon>
        <taxon>Rhodospirillales</taxon>
        <taxon>Novispirillaceae</taxon>
        <taxon>Caenispirillum</taxon>
    </lineage>
</organism>
<dbReference type="EMBL" id="OCNJ01000005">
    <property type="protein sequence ID" value="SOD96542.1"/>
    <property type="molecule type" value="Genomic_DNA"/>
</dbReference>
<accession>A0A286GM19</accession>
<dbReference type="AlphaFoldDB" id="A0A286GM19"/>
<evidence type="ECO:0000313" key="1">
    <source>
        <dbReference type="EMBL" id="SOD96542.1"/>
    </source>
</evidence>